<comment type="cofactor">
    <cofactor evidence="1">
        <name>Zn(2+)</name>
        <dbReference type="ChEBI" id="CHEBI:29105"/>
    </cofactor>
</comment>
<evidence type="ECO:0000256" key="1">
    <source>
        <dbReference type="ARBA" id="ARBA00001947"/>
    </source>
</evidence>
<comment type="similarity">
    <text evidence="2">Belongs to the cytidine and deoxycytidylate deaminase family. ADAT2 subfamily.</text>
</comment>
<keyword evidence="6" id="KW-0378">Hydrolase</keyword>
<dbReference type="AlphaFoldDB" id="A0A060TEE8"/>
<evidence type="ECO:0000256" key="4">
    <source>
        <dbReference type="ARBA" id="ARBA00022694"/>
    </source>
</evidence>
<dbReference type="CDD" id="cd01285">
    <property type="entry name" value="nucleoside_deaminase"/>
    <property type="match status" value="1"/>
</dbReference>
<feature type="region of interest" description="Disordered" evidence="9">
    <location>
        <begin position="197"/>
        <end position="216"/>
    </location>
</feature>
<evidence type="ECO:0000256" key="8">
    <source>
        <dbReference type="ARBA" id="ARBA00048045"/>
    </source>
</evidence>
<dbReference type="GO" id="GO:0052717">
    <property type="term" value="F:tRNA-specific adenosine-34 deaminase activity"/>
    <property type="evidence" value="ECO:0007669"/>
    <property type="project" value="UniProtKB-EC"/>
</dbReference>
<evidence type="ECO:0000256" key="5">
    <source>
        <dbReference type="ARBA" id="ARBA00022723"/>
    </source>
</evidence>
<evidence type="ECO:0000256" key="2">
    <source>
        <dbReference type="ARBA" id="ARBA00010669"/>
    </source>
</evidence>
<keyword evidence="4" id="KW-0819">tRNA processing</keyword>
<evidence type="ECO:0000259" key="10">
    <source>
        <dbReference type="PROSITE" id="PS51747"/>
    </source>
</evidence>
<dbReference type="GO" id="GO:0002100">
    <property type="term" value="P:tRNA wobble adenosine to inosine editing"/>
    <property type="evidence" value="ECO:0007669"/>
    <property type="project" value="TreeGrafter"/>
</dbReference>
<dbReference type="GO" id="GO:0005737">
    <property type="term" value="C:cytoplasm"/>
    <property type="evidence" value="ECO:0007669"/>
    <property type="project" value="TreeGrafter"/>
</dbReference>
<evidence type="ECO:0000256" key="6">
    <source>
        <dbReference type="ARBA" id="ARBA00022801"/>
    </source>
</evidence>
<dbReference type="PANTHER" id="PTHR11079">
    <property type="entry name" value="CYTOSINE DEAMINASE FAMILY MEMBER"/>
    <property type="match status" value="1"/>
</dbReference>
<dbReference type="SUPFAM" id="SSF53927">
    <property type="entry name" value="Cytidine deaminase-like"/>
    <property type="match status" value="1"/>
</dbReference>
<proteinExistence type="inferred from homology"/>
<dbReference type="InterPro" id="IPR002125">
    <property type="entry name" value="CMP_dCMP_dom"/>
</dbReference>
<name>A0A060TEE8_BLAAD</name>
<dbReference type="InterPro" id="IPR016193">
    <property type="entry name" value="Cytidine_deaminase-like"/>
</dbReference>
<dbReference type="Gene3D" id="3.40.140.10">
    <property type="entry name" value="Cytidine Deaminase, domain 2"/>
    <property type="match status" value="1"/>
</dbReference>
<dbReference type="InterPro" id="IPR016192">
    <property type="entry name" value="APOBEC/CMP_deaminase_Zn-bd"/>
</dbReference>
<evidence type="ECO:0000256" key="7">
    <source>
        <dbReference type="ARBA" id="ARBA00022833"/>
    </source>
</evidence>
<dbReference type="PROSITE" id="PS00903">
    <property type="entry name" value="CYT_DCMP_DEAMINASES_1"/>
    <property type="match status" value="1"/>
</dbReference>
<dbReference type="EMBL" id="HG937694">
    <property type="protein sequence ID" value="CDP37227.1"/>
    <property type="molecule type" value="Genomic_DNA"/>
</dbReference>
<accession>A0A060TEE8</accession>
<keyword evidence="5" id="KW-0479">Metal-binding</keyword>
<dbReference type="PROSITE" id="PS51747">
    <property type="entry name" value="CYT_DCMP_DEAMINASES_2"/>
    <property type="match status" value="1"/>
</dbReference>
<dbReference type="GO" id="GO:0005634">
    <property type="term" value="C:nucleus"/>
    <property type="evidence" value="ECO:0007669"/>
    <property type="project" value="TreeGrafter"/>
</dbReference>
<evidence type="ECO:0000256" key="9">
    <source>
        <dbReference type="SAM" id="MobiDB-lite"/>
    </source>
</evidence>
<dbReference type="FunFam" id="3.40.140.10:FF:000039">
    <property type="entry name" value="tRNA-specific adenosine deaminase"/>
    <property type="match status" value="1"/>
</dbReference>
<dbReference type="Pfam" id="PF00383">
    <property type="entry name" value="dCMP_cyt_deam_1"/>
    <property type="match status" value="1"/>
</dbReference>
<gene>
    <name evidence="11" type="ORF">GNLVRS02_ARAD1D06710g</name>
</gene>
<reference evidence="11" key="2">
    <citation type="submission" date="2014-06" db="EMBL/GenBank/DDBJ databases">
        <title>The complete genome of Blastobotrys (Arxula) adeninivorans LS3 - a yeast of biotechnological interest.</title>
        <authorList>
            <person name="Kunze G."/>
            <person name="Gaillardin C."/>
            <person name="Czernicka M."/>
            <person name="Durrens P."/>
            <person name="Martin T."/>
            <person name="Boer E."/>
            <person name="Gabaldon T."/>
            <person name="Cruz J."/>
            <person name="Talla E."/>
            <person name="Marck C."/>
            <person name="Goffeau A."/>
            <person name="Barbe V."/>
            <person name="Baret P."/>
            <person name="Baronian K."/>
            <person name="Beier S."/>
            <person name="Bleykasten C."/>
            <person name="Bode R."/>
            <person name="Casaregola S."/>
            <person name="Despons L."/>
            <person name="Fairhead C."/>
            <person name="Giersberg M."/>
            <person name="Gierski P."/>
            <person name="Hahnel U."/>
            <person name="Hartmann A."/>
            <person name="Jankowska D."/>
            <person name="Jubin C."/>
            <person name="Jung P."/>
            <person name="Lafontaine I."/>
            <person name="Leh-Louis V."/>
            <person name="Lemaire M."/>
            <person name="Marcet-Houben M."/>
            <person name="Mascher M."/>
            <person name="Morel G."/>
            <person name="Richard G.-F."/>
            <person name="Riechen J."/>
            <person name="Sacerdot C."/>
            <person name="Sarkar A."/>
            <person name="Savel G."/>
            <person name="Schacherer J."/>
            <person name="Sherman D."/>
            <person name="Straub M.-L."/>
            <person name="Stein N."/>
            <person name="Thierry A."/>
            <person name="Trautwein-Schult A."/>
            <person name="Westhof E."/>
            <person name="Worch S."/>
            <person name="Dujon B."/>
            <person name="Souciet J.-L."/>
            <person name="Wincker P."/>
            <person name="Scholz U."/>
            <person name="Neuveglise N."/>
        </authorList>
    </citation>
    <scope>NUCLEOTIDE SEQUENCE</scope>
    <source>
        <strain evidence="11">LS3</strain>
    </source>
</reference>
<comment type="catalytic activity">
    <reaction evidence="8">
        <text>adenosine(34) in tRNA + H2O + H(+) = inosine(34) in tRNA + NH4(+)</text>
        <dbReference type="Rhea" id="RHEA:43168"/>
        <dbReference type="Rhea" id="RHEA-COMP:10373"/>
        <dbReference type="Rhea" id="RHEA-COMP:10374"/>
        <dbReference type="ChEBI" id="CHEBI:15377"/>
        <dbReference type="ChEBI" id="CHEBI:15378"/>
        <dbReference type="ChEBI" id="CHEBI:28938"/>
        <dbReference type="ChEBI" id="CHEBI:74411"/>
        <dbReference type="ChEBI" id="CHEBI:82852"/>
        <dbReference type="EC" id="3.5.4.33"/>
    </reaction>
</comment>
<dbReference type="PhylomeDB" id="A0A060TEE8"/>
<dbReference type="EC" id="3.5.4.33" evidence="3"/>
<evidence type="ECO:0000313" key="11">
    <source>
        <dbReference type="EMBL" id="CDP37227.1"/>
    </source>
</evidence>
<organism evidence="11">
    <name type="scientific">Blastobotrys adeninivorans</name>
    <name type="common">Yeast</name>
    <name type="synonym">Arxula adeninivorans</name>
    <dbReference type="NCBI Taxonomy" id="409370"/>
    <lineage>
        <taxon>Eukaryota</taxon>
        <taxon>Fungi</taxon>
        <taxon>Dikarya</taxon>
        <taxon>Ascomycota</taxon>
        <taxon>Saccharomycotina</taxon>
        <taxon>Dipodascomycetes</taxon>
        <taxon>Dipodascales</taxon>
        <taxon>Trichomonascaceae</taxon>
        <taxon>Blastobotrys</taxon>
    </lineage>
</organism>
<keyword evidence="7" id="KW-0862">Zinc</keyword>
<sequence>MGHYEFMEKALEWAKVALNSDEVPVACVFVHNGEVIAEGMNDTNASLCGTRHAEFVAIEKILQKHPASIFEETDLYVTVEPCVMCASALRQLKIRAVYFGCANDRFGGCGSVLRINNDPSVDPPYRCFPGFYREEAIMLLREFYVRENSRAPVPRSKKNRELKHEFAPFDYTEYIESEEEFIELYGRQELHKWHDSVARKEHAKKRKTAPSVQPLN</sequence>
<dbReference type="PANTHER" id="PTHR11079:SF149">
    <property type="entry name" value="TRNA-SPECIFIC ADENOSINE DEAMINASE 2"/>
    <property type="match status" value="1"/>
</dbReference>
<evidence type="ECO:0000256" key="3">
    <source>
        <dbReference type="ARBA" id="ARBA00012740"/>
    </source>
</evidence>
<dbReference type="GO" id="GO:0008270">
    <property type="term" value="F:zinc ion binding"/>
    <property type="evidence" value="ECO:0007669"/>
    <property type="project" value="InterPro"/>
</dbReference>
<reference evidence="11" key="1">
    <citation type="submission" date="2014-02" db="EMBL/GenBank/DDBJ databases">
        <authorList>
            <person name="Genoscope - CEA"/>
        </authorList>
    </citation>
    <scope>NUCLEOTIDE SEQUENCE</scope>
    <source>
        <strain evidence="11">LS3</strain>
    </source>
</reference>
<dbReference type="GO" id="GO:0052718">
    <property type="term" value="C:tRNA-specific adenosine-34 deaminase complex"/>
    <property type="evidence" value="ECO:0007669"/>
    <property type="project" value="UniProtKB-ARBA"/>
</dbReference>
<feature type="domain" description="CMP/dCMP-type deaminase" evidence="10">
    <location>
        <begin position="1"/>
        <end position="120"/>
    </location>
</feature>
<protein>
    <recommendedName>
        <fullName evidence="3">tRNA(adenine(34)) deaminase</fullName>
        <ecNumber evidence="3">3.5.4.33</ecNumber>
    </recommendedName>
</protein>